<gene>
    <name evidence="2" type="ORF">KC01_LOCUS15483</name>
</gene>
<name>A0AAV2KB93_KNICA</name>
<keyword evidence="3" id="KW-1185">Reference proteome</keyword>
<dbReference type="EMBL" id="OZ035839">
    <property type="protein sequence ID" value="CAL1585244.1"/>
    <property type="molecule type" value="Genomic_DNA"/>
</dbReference>
<evidence type="ECO:0000313" key="2">
    <source>
        <dbReference type="EMBL" id="CAL1585244.1"/>
    </source>
</evidence>
<evidence type="ECO:0000313" key="3">
    <source>
        <dbReference type="Proteomes" id="UP001497482"/>
    </source>
</evidence>
<sequence>MTWGGKMLRLAATSSASSEAVLSEMAKRRRVNVSCIEPFLKNQRRWEQLRDLSEKMAAPRATTRDREFSWRRSSERPSWRRRMQREAKLEEAQQREAKLEEAQQREAKLEEAQTDENQMRRQFSEAIQLCESLSSEKDLLLVERDYLKEELGLSLEQIQTLEKEKSSLCKKLEEKQETDEFEMLEAQIRKDDEV</sequence>
<evidence type="ECO:0000256" key="1">
    <source>
        <dbReference type="SAM" id="MobiDB-lite"/>
    </source>
</evidence>
<dbReference type="Proteomes" id="UP001497482">
    <property type="component" value="Chromosome 17"/>
</dbReference>
<reference evidence="2 3" key="1">
    <citation type="submission" date="2024-04" db="EMBL/GenBank/DDBJ databases">
        <authorList>
            <person name="Waldvogel A.-M."/>
            <person name="Schoenle A."/>
        </authorList>
    </citation>
    <scope>NUCLEOTIDE SEQUENCE [LARGE SCALE GENOMIC DNA]</scope>
</reference>
<protein>
    <submittedName>
        <fullName evidence="2">Uncharacterized protein</fullName>
    </submittedName>
</protein>
<dbReference type="AlphaFoldDB" id="A0AAV2KB93"/>
<accession>A0AAV2KB93</accession>
<organism evidence="2 3">
    <name type="scientific">Knipowitschia caucasica</name>
    <name type="common">Caucasian dwarf goby</name>
    <name type="synonym">Pomatoschistus caucasicus</name>
    <dbReference type="NCBI Taxonomy" id="637954"/>
    <lineage>
        <taxon>Eukaryota</taxon>
        <taxon>Metazoa</taxon>
        <taxon>Chordata</taxon>
        <taxon>Craniata</taxon>
        <taxon>Vertebrata</taxon>
        <taxon>Euteleostomi</taxon>
        <taxon>Actinopterygii</taxon>
        <taxon>Neopterygii</taxon>
        <taxon>Teleostei</taxon>
        <taxon>Neoteleostei</taxon>
        <taxon>Acanthomorphata</taxon>
        <taxon>Gobiaria</taxon>
        <taxon>Gobiiformes</taxon>
        <taxon>Gobioidei</taxon>
        <taxon>Gobiidae</taxon>
        <taxon>Gobiinae</taxon>
        <taxon>Knipowitschia</taxon>
    </lineage>
</organism>
<proteinExistence type="predicted"/>
<feature type="region of interest" description="Disordered" evidence="1">
    <location>
        <begin position="81"/>
        <end position="118"/>
    </location>
</feature>